<keyword evidence="2" id="KW-1185">Reference proteome</keyword>
<name>A0A1Y1W6F6_9FUNG</name>
<proteinExistence type="predicted"/>
<sequence>MSNEMQVAPDDSWLAVVGKGTFTKRNKSQHLLALFKADENSQLVSAGLGLPDVYSFMPNNTGVILYVTVDFGRKIQQLKMHRFGDEHLSNAEQSEEYLIQLDFDYWPSRENWEETTELQGMWLRRIIGLEDYLAAATWPEMEVPFGGLCGLHHLSNTPDLKNKGILHMGLSTHLQEYVVHTALEHVAKFR</sequence>
<dbReference type="GeneID" id="63808031"/>
<protein>
    <submittedName>
        <fullName evidence="1">Uncharacterized protein</fullName>
    </submittedName>
</protein>
<dbReference type="AlphaFoldDB" id="A0A1Y1W6F6"/>
<dbReference type="RefSeq" id="XP_040742841.1">
    <property type="nucleotide sequence ID" value="XM_040891383.1"/>
</dbReference>
<comment type="caution">
    <text evidence="1">The sequence shown here is derived from an EMBL/GenBank/DDBJ whole genome shotgun (WGS) entry which is preliminary data.</text>
</comment>
<gene>
    <name evidence="1" type="ORF">DL89DRAFT_323256</name>
</gene>
<accession>A0A1Y1W6F6</accession>
<reference evidence="1 2" key="1">
    <citation type="submission" date="2016-07" db="EMBL/GenBank/DDBJ databases">
        <title>Pervasive Adenine N6-methylation of Active Genes in Fungi.</title>
        <authorList>
            <consortium name="DOE Joint Genome Institute"/>
            <person name="Mondo S.J."/>
            <person name="Dannebaum R.O."/>
            <person name="Kuo R.C."/>
            <person name="Labutti K."/>
            <person name="Haridas S."/>
            <person name="Kuo A."/>
            <person name="Salamov A."/>
            <person name="Ahrendt S.R."/>
            <person name="Lipzen A."/>
            <person name="Sullivan W."/>
            <person name="Andreopoulos W.B."/>
            <person name="Clum A."/>
            <person name="Lindquist E."/>
            <person name="Daum C."/>
            <person name="Ramamoorthy G.K."/>
            <person name="Gryganskyi A."/>
            <person name="Culley D."/>
            <person name="Magnuson J.K."/>
            <person name="James T.Y."/>
            <person name="O'Malley M.A."/>
            <person name="Stajich J.E."/>
            <person name="Spatafora J.W."/>
            <person name="Visel A."/>
            <person name="Grigoriev I.V."/>
        </authorList>
    </citation>
    <scope>NUCLEOTIDE SEQUENCE [LARGE SCALE GENOMIC DNA]</scope>
    <source>
        <strain evidence="1 2">ATCC 12442</strain>
    </source>
</reference>
<dbReference type="Proteomes" id="UP000193922">
    <property type="component" value="Unassembled WGS sequence"/>
</dbReference>
<organism evidence="1 2">
    <name type="scientific">Linderina pennispora</name>
    <dbReference type="NCBI Taxonomy" id="61395"/>
    <lineage>
        <taxon>Eukaryota</taxon>
        <taxon>Fungi</taxon>
        <taxon>Fungi incertae sedis</taxon>
        <taxon>Zoopagomycota</taxon>
        <taxon>Kickxellomycotina</taxon>
        <taxon>Kickxellomycetes</taxon>
        <taxon>Kickxellales</taxon>
        <taxon>Kickxellaceae</taxon>
        <taxon>Linderina</taxon>
    </lineage>
</organism>
<evidence type="ECO:0000313" key="1">
    <source>
        <dbReference type="EMBL" id="ORX69109.1"/>
    </source>
</evidence>
<dbReference type="EMBL" id="MCFD01000008">
    <property type="protein sequence ID" value="ORX69109.1"/>
    <property type="molecule type" value="Genomic_DNA"/>
</dbReference>
<evidence type="ECO:0000313" key="2">
    <source>
        <dbReference type="Proteomes" id="UP000193922"/>
    </source>
</evidence>